<comment type="caution">
    <text evidence="1">The sequence shown here is derived from an EMBL/GenBank/DDBJ whole genome shotgun (WGS) entry which is preliminary data.</text>
</comment>
<dbReference type="OrthoDB" id="7428067at2"/>
<sequence>MPNLADTADTPETRLALAPQDDAALPAIPEQFSRAQQCDFLDALAGCGNVRAACGDAGVSRSTAYRMRRACARFAALWDAALVVARPQVEAVLADRALNGVEETIFYHGEAVATRRRYDARLLLAHLGRLDRLARDECAGDAAAEFDLALDELRDEPELRCEYIG</sequence>
<evidence type="ECO:0000313" key="1">
    <source>
        <dbReference type="EMBL" id="RDS75854.1"/>
    </source>
</evidence>
<organism evidence="1 2">
    <name type="scientific">Alteriqipengyuania lutimaris</name>
    <dbReference type="NCBI Taxonomy" id="1538146"/>
    <lineage>
        <taxon>Bacteria</taxon>
        <taxon>Pseudomonadati</taxon>
        <taxon>Pseudomonadota</taxon>
        <taxon>Alphaproteobacteria</taxon>
        <taxon>Sphingomonadales</taxon>
        <taxon>Erythrobacteraceae</taxon>
        <taxon>Alteriqipengyuania</taxon>
    </lineage>
</organism>
<dbReference type="RefSeq" id="WP_115493124.1">
    <property type="nucleotide sequence ID" value="NZ_JACHWW010000002.1"/>
</dbReference>
<keyword evidence="2" id="KW-1185">Reference proteome</keyword>
<proteinExistence type="predicted"/>
<dbReference type="EMBL" id="QRBB01000002">
    <property type="protein sequence ID" value="RDS75854.1"/>
    <property type="molecule type" value="Genomic_DNA"/>
</dbReference>
<protein>
    <submittedName>
        <fullName evidence="1">Uncharacterized protein</fullName>
    </submittedName>
</protein>
<gene>
    <name evidence="1" type="ORF">DL238_14315</name>
</gene>
<accession>A0A395LK59</accession>
<evidence type="ECO:0000313" key="2">
    <source>
        <dbReference type="Proteomes" id="UP000254101"/>
    </source>
</evidence>
<reference evidence="1 2" key="1">
    <citation type="submission" date="2018-07" db="EMBL/GenBank/DDBJ databases">
        <title>Erythrobacter nanhaiensis sp. nov., a novel member of the genus Erythrobacter isolated from the South China Sea.</title>
        <authorList>
            <person name="Chen X."/>
            <person name="Liu J."/>
        </authorList>
    </citation>
    <scope>NUCLEOTIDE SEQUENCE [LARGE SCALE GENOMIC DNA]</scope>
    <source>
        <strain evidence="1 2">S-5</strain>
    </source>
</reference>
<name>A0A395LK59_9SPHN</name>
<dbReference type="Proteomes" id="UP000254101">
    <property type="component" value="Unassembled WGS sequence"/>
</dbReference>
<dbReference type="AlphaFoldDB" id="A0A395LK59"/>